<accession>A0A444J4C1</accession>
<reference evidence="1 2" key="1">
    <citation type="submission" date="2017-01" db="EMBL/GenBank/DDBJ databases">
        <title>The cable genome- insights into the physiology and evolution of filamentous bacteria capable of sulfide oxidation via long distance electron transfer.</title>
        <authorList>
            <person name="Schreiber L."/>
            <person name="Bjerg J.T."/>
            <person name="Boggild A."/>
            <person name="Van De Vossenberg J."/>
            <person name="Meysman F."/>
            <person name="Nielsen L.P."/>
            <person name="Schramm A."/>
            <person name="Kjeldsen K.U."/>
        </authorList>
    </citation>
    <scope>NUCLEOTIDE SEQUENCE [LARGE SCALE GENOMIC DNA]</scope>
    <source>
        <strain evidence="1">MCF</strain>
    </source>
</reference>
<dbReference type="EMBL" id="MTKO01000014">
    <property type="protein sequence ID" value="RWX47928.1"/>
    <property type="molecule type" value="Genomic_DNA"/>
</dbReference>
<protein>
    <submittedName>
        <fullName evidence="1">Uncharacterized protein</fullName>
    </submittedName>
</protein>
<comment type="caution">
    <text evidence="1">The sequence shown here is derived from an EMBL/GenBank/DDBJ whole genome shotgun (WGS) entry which is preliminary data.</text>
</comment>
<keyword evidence="2" id="KW-1185">Reference proteome</keyword>
<dbReference type="AlphaFoldDB" id="A0A444J4C1"/>
<evidence type="ECO:0000313" key="2">
    <source>
        <dbReference type="Proteomes" id="UP000287853"/>
    </source>
</evidence>
<organism evidence="1 2">
    <name type="scientific">Candidatus Electrothrix aarhusensis</name>
    <dbReference type="NCBI Taxonomy" id="1859131"/>
    <lineage>
        <taxon>Bacteria</taxon>
        <taxon>Pseudomonadati</taxon>
        <taxon>Thermodesulfobacteriota</taxon>
        <taxon>Desulfobulbia</taxon>
        <taxon>Desulfobulbales</taxon>
        <taxon>Desulfobulbaceae</taxon>
        <taxon>Candidatus Electrothrix</taxon>
    </lineage>
</organism>
<evidence type="ECO:0000313" key="1">
    <source>
        <dbReference type="EMBL" id="RWX47928.1"/>
    </source>
</evidence>
<gene>
    <name evidence="1" type="ORF">H206_05480</name>
</gene>
<sequence length="45" mass="5089">MNQDADRPFFILKVIRQVADGVFVMMFRSAALKLDSHSCAESPVF</sequence>
<proteinExistence type="predicted"/>
<name>A0A444J4C1_9BACT</name>
<dbReference type="Proteomes" id="UP000287853">
    <property type="component" value="Unassembled WGS sequence"/>
</dbReference>